<dbReference type="InterPro" id="IPR052993">
    <property type="entry name" value="CFA-57"/>
</dbReference>
<evidence type="ECO:0000256" key="4">
    <source>
        <dbReference type="SAM" id="Coils"/>
    </source>
</evidence>
<comment type="caution">
    <text evidence="5">The sequence shown here is derived from an EMBL/GenBank/DDBJ whole genome shotgun (WGS) entry which is preliminary data.</text>
</comment>
<dbReference type="InterPro" id="IPR015943">
    <property type="entry name" value="WD40/YVTN_repeat-like_dom_sf"/>
</dbReference>
<feature type="coiled-coil region" evidence="4">
    <location>
        <begin position="893"/>
        <end position="997"/>
    </location>
</feature>
<dbReference type="PROSITE" id="PS50294">
    <property type="entry name" value="WD_REPEATS_REGION"/>
    <property type="match status" value="1"/>
</dbReference>
<dbReference type="Pfam" id="PF00400">
    <property type="entry name" value="WD40"/>
    <property type="match status" value="3"/>
</dbReference>
<dbReference type="EMBL" id="JACMRX010000001">
    <property type="protein sequence ID" value="KAF7997460.1"/>
    <property type="molecule type" value="Genomic_DNA"/>
</dbReference>
<gene>
    <name evidence="5" type="ORF">HCN44_006031</name>
</gene>
<dbReference type="PANTHER" id="PTHR32215">
    <property type="entry name" value="CILIA- AND FLAGELLA-ASSOCIATED PROTEIN 57"/>
    <property type="match status" value="1"/>
</dbReference>
<accession>A0A835CYB2</accession>
<keyword evidence="4" id="KW-0175">Coiled coil</keyword>
<dbReference type="SUPFAM" id="SSF50978">
    <property type="entry name" value="WD40 repeat-like"/>
    <property type="match status" value="1"/>
</dbReference>
<proteinExistence type="predicted"/>
<dbReference type="Gene3D" id="2.130.10.10">
    <property type="entry name" value="YVTN repeat-like/Quinoprotein amine dehydrogenase"/>
    <property type="match status" value="3"/>
</dbReference>
<dbReference type="InterPro" id="IPR001680">
    <property type="entry name" value="WD40_rpt"/>
</dbReference>
<evidence type="ECO:0000313" key="5">
    <source>
        <dbReference type="EMBL" id="KAF7997460.1"/>
    </source>
</evidence>
<organism evidence="5 6">
    <name type="scientific">Aphidius gifuensis</name>
    <name type="common">Parasitoid wasp</name>
    <dbReference type="NCBI Taxonomy" id="684658"/>
    <lineage>
        <taxon>Eukaryota</taxon>
        <taxon>Metazoa</taxon>
        <taxon>Ecdysozoa</taxon>
        <taxon>Arthropoda</taxon>
        <taxon>Hexapoda</taxon>
        <taxon>Insecta</taxon>
        <taxon>Pterygota</taxon>
        <taxon>Neoptera</taxon>
        <taxon>Endopterygota</taxon>
        <taxon>Hymenoptera</taxon>
        <taxon>Apocrita</taxon>
        <taxon>Ichneumonoidea</taxon>
        <taxon>Braconidae</taxon>
        <taxon>Aphidiinae</taxon>
        <taxon>Aphidius</taxon>
    </lineage>
</organism>
<protein>
    <submittedName>
        <fullName evidence="5">Uncharacterized protein</fullName>
    </submittedName>
</protein>
<evidence type="ECO:0000256" key="2">
    <source>
        <dbReference type="ARBA" id="ARBA00022737"/>
    </source>
</evidence>
<dbReference type="PANTHER" id="PTHR32215:SF0">
    <property type="entry name" value="CILIA- AND FLAGELLA-ASSOCIATED PROTEIN 57"/>
    <property type="match status" value="1"/>
</dbReference>
<evidence type="ECO:0000313" key="6">
    <source>
        <dbReference type="Proteomes" id="UP000639338"/>
    </source>
</evidence>
<reference evidence="5 6" key="1">
    <citation type="submission" date="2020-08" db="EMBL/GenBank/DDBJ databases">
        <title>Aphidius gifuensis genome sequencing and assembly.</title>
        <authorList>
            <person name="Du Z."/>
        </authorList>
    </citation>
    <scope>NUCLEOTIDE SEQUENCE [LARGE SCALE GENOMIC DNA]</scope>
    <source>
        <strain evidence="5">YNYX2018</strain>
        <tissue evidence="5">Adults</tissue>
    </source>
</reference>
<keyword evidence="2" id="KW-0677">Repeat</keyword>
<dbReference type="Proteomes" id="UP000639338">
    <property type="component" value="Unassembled WGS sequence"/>
</dbReference>
<feature type="coiled-coil region" evidence="4">
    <location>
        <begin position="677"/>
        <end position="831"/>
    </location>
</feature>
<sequence>MSIPILQPRVFYGLKTDVAGNAHYISDNDVLYPVGNAIALHNFNQQHQKLLNLSDKNHINIIAISPNKKHVAVCEIGEKPTISIYDLQNFRRLKVLGIPYDCPDVKKFTCISFSLDSKYIAAVTDQPDQTMLYYCWEKGKIESSIKVLNTQNQNSIVNQILCNPGDIGVIALAGIFTFKLLTVSETIWRPYGFSKAENLIITSITWLNSDRLFAGTHDGRILYIENGDLTNIYKITEINMLNLKLKEEFIIASTSSKIILNNNDINENEIGSLISFTKGFVFAQGPSKIIVFEKDGNFKYYKKTILIIPQQITKNNDDYLSLYKINTISINPSSDRLIVTCGWSQIFTGKLWNDAMVIDLTPVDLDILGQSLHHGKINSLSMCAWKSIFMTTGNDDRSIRIWDFENENLIMLKYYQEDIFSVALHPIGLFCLIGFSDKLRFMTILIDDLRVIQEFTIRNCRIVSFSHNGHLFLAVNGNVIQIYSTIGFSNKLILRGHSGKIKSVIWSNCDMKIVSIGIDGSIYTWDISTGLRINEIIIKDVELNDVGMLSDNETIICISSDKKIREIRGDAVVRIFDIDNKSFDKLLVGKNDNIMFITNPGGIILSLKCPIFDPIEFELFNIHSSDIENILFSLNEQILVSTDNDGNICFWKIITSDTTTSGDFSYTNEILIDQDELEDKIDTINYLNTRMKELESENTFKTRQTELYYNERISEIHQVYTEAIEELKCNIDIMNEEKTIEMDNINSDIIKMKNEHEKIIKNMEINYDKRLIIEYDKYSDFERQYNKMRENYEDKLKELHDKYKIQIDDLYKKIDIIIDEKNLQIQDLQKEMQSQIEFHEIIKSQIEDDADREILEIKSNYESKLYDEKQINLKLTGEAEVLKNKYTLRQREIDDLHRQIKINKEEKNIYKKNNNDLEKDIIDLKNVINDRDLTIQDKEKKLFELNKNNQELEKYKIVLNYKIQEMKNIIEPKNDEITELKKKLIDIEFELTSYQKKNDYLLLKLNIAKEKIIGFKKQYDNEIIKNKKLQILIDKMKNDLANVAGLIQQPNELKTQVTKLYHRYSDEKNFLKSKEDNTDAYCEFLKQREQLERTIALLQKRITKLTESKCAKCLEQKKIHSSKNDHDQVDNDND</sequence>
<keyword evidence="1 3" id="KW-0853">WD repeat</keyword>
<dbReference type="OrthoDB" id="10251741at2759"/>
<dbReference type="SMART" id="SM00320">
    <property type="entry name" value="WD40"/>
    <property type="match status" value="8"/>
</dbReference>
<feature type="repeat" description="WD" evidence="3">
    <location>
        <begin position="620"/>
        <end position="661"/>
    </location>
</feature>
<dbReference type="AlphaFoldDB" id="A0A835CYB2"/>
<dbReference type="PROSITE" id="PS50082">
    <property type="entry name" value="WD_REPEATS_2"/>
    <property type="match status" value="3"/>
</dbReference>
<dbReference type="PROSITE" id="PS00678">
    <property type="entry name" value="WD_REPEATS_1"/>
    <property type="match status" value="2"/>
</dbReference>
<evidence type="ECO:0000256" key="3">
    <source>
        <dbReference type="PROSITE-ProRule" id="PRU00221"/>
    </source>
</evidence>
<feature type="repeat" description="WD" evidence="3">
    <location>
        <begin position="494"/>
        <end position="535"/>
    </location>
</feature>
<dbReference type="InterPro" id="IPR036322">
    <property type="entry name" value="WD40_repeat_dom_sf"/>
</dbReference>
<dbReference type="InterPro" id="IPR019775">
    <property type="entry name" value="WD40_repeat_CS"/>
</dbReference>
<keyword evidence="6" id="KW-1185">Reference proteome</keyword>
<evidence type="ECO:0000256" key="1">
    <source>
        <dbReference type="ARBA" id="ARBA00022574"/>
    </source>
</evidence>
<feature type="repeat" description="WD" evidence="3">
    <location>
        <begin position="370"/>
        <end position="412"/>
    </location>
</feature>
<name>A0A835CYB2_APHGI</name>